<evidence type="ECO:0000313" key="2">
    <source>
        <dbReference type="Proteomes" id="UP000479114"/>
    </source>
</evidence>
<protein>
    <submittedName>
        <fullName evidence="1">Uncharacterized protein</fullName>
    </submittedName>
</protein>
<sequence>MRSLNIKRMNIGILLLIIIVFCGVLPIERSIYGERENARTQNQTTAVKSFRINEIEEALYGVDLVIEGSVSTVKHSEVRNSGVGGKMSFQYDVTPVQINVENVVYGQEPDSTTITYLQHGIENESNSILDFVHEGDKVVLLLEKADDGKYWSYNFNDGIWKNVNGKVQSKSTNEILVKLNGEILVHSKH</sequence>
<dbReference type="Proteomes" id="UP000479114">
    <property type="component" value="Chromosome"/>
</dbReference>
<dbReference type="RefSeq" id="WP_162637961.1">
    <property type="nucleotide sequence ID" value="NZ_CP048286.1"/>
</dbReference>
<name>A0A6C0NTF5_9BACL</name>
<proteinExistence type="predicted"/>
<dbReference type="KEGG" id="prz:GZH47_00135"/>
<reference evidence="1 2" key="1">
    <citation type="submission" date="2020-02" db="EMBL/GenBank/DDBJ databases">
        <title>Paenibacillus sp. nov., isolated from rhizosphere soil of tomato.</title>
        <authorList>
            <person name="Weon H.-Y."/>
            <person name="Lee S.A."/>
        </authorList>
    </citation>
    <scope>NUCLEOTIDE SEQUENCE [LARGE SCALE GENOMIC DNA]</scope>
    <source>
        <strain evidence="1 2">14171R-81</strain>
    </source>
</reference>
<dbReference type="EMBL" id="CP048286">
    <property type="protein sequence ID" value="QHW29391.1"/>
    <property type="molecule type" value="Genomic_DNA"/>
</dbReference>
<gene>
    <name evidence="1" type="ORF">GZH47_00135</name>
</gene>
<organism evidence="1 2">
    <name type="scientific">Paenibacillus rhizovicinus</name>
    <dbReference type="NCBI Taxonomy" id="2704463"/>
    <lineage>
        <taxon>Bacteria</taxon>
        <taxon>Bacillati</taxon>
        <taxon>Bacillota</taxon>
        <taxon>Bacilli</taxon>
        <taxon>Bacillales</taxon>
        <taxon>Paenibacillaceae</taxon>
        <taxon>Paenibacillus</taxon>
    </lineage>
</organism>
<evidence type="ECO:0000313" key="1">
    <source>
        <dbReference type="EMBL" id="QHW29391.1"/>
    </source>
</evidence>
<keyword evidence="2" id="KW-1185">Reference proteome</keyword>
<dbReference type="AlphaFoldDB" id="A0A6C0NTF5"/>
<accession>A0A6C0NTF5</accession>